<dbReference type="EMBL" id="CP003243">
    <property type="protein sequence ID" value="AFC99952.1"/>
    <property type="molecule type" value="Genomic_DNA"/>
</dbReference>
<dbReference type="CDD" id="cd00090">
    <property type="entry name" value="HTH_ARSR"/>
    <property type="match status" value="1"/>
</dbReference>
<dbReference type="Gene3D" id="1.10.10.10">
    <property type="entry name" value="Winged helix-like DNA-binding domain superfamily/Winged helix DNA-binding domain"/>
    <property type="match status" value="1"/>
</dbReference>
<dbReference type="OrthoDB" id="9287at2157"/>
<dbReference type="eggNOG" id="arCOG01208">
    <property type="taxonomic scope" value="Archaea"/>
</dbReference>
<name>H8I8P8_METCZ</name>
<dbReference type="InterPro" id="IPR036388">
    <property type="entry name" value="WH-like_DNA-bd_sf"/>
</dbReference>
<dbReference type="RefSeq" id="WP_014405790.1">
    <property type="nucleotide sequence ID" value="NC_017034.1"/>
</dbReference>
<feature type="domain" description="HTH arsR-type" evidence="1">
    <location>
        <begin position="1"/>
        <end position="87"/>
    </location>
</feature>
<dbReference type="SUPFAM" id="SSF81301">
    <property type="entry name" value="Nucleotidyltransferase"/>
    <property type="match status" value="1"/>
</dbReference>
<protein>
    <submittedName>
        <fullName evidence="2">Uncharacterized protein conserved in archaea</fullName>
    </submittedName>
</protein>
<dbReference type="Pfam" id="PF13412">
    <property type="entry name" value="HTH_24"/>
    <property type="match status" value="1"/>
</dbReference>
<dbReference type="KEGG" id="mez:Mtc_1199"/>
<gene>
    <name evidence="2" type="ordered locus">Mtc_1199</name>
</gene>
<dbReference type="AlphaFoldDB" id="H8I8P8"/>
<dbReference type="HOGENOM" id="CLU_124261_0_0_2"/>
<dbReference type="InterPro" id="IPR043519">
    <property type="entry name" value="NT_sf"/>
</dbReference>
<evidence type="ECO:0000313" key="3">
    <source>
        <dbReference type="Proteomes" id="UP000005233"/>
    </source>
</evidence>
<evidence type="ECO:0000259" key="1">
    <source>
        <dbReference type="PROSITE" id="PS50987"/>
    </source>
</evidence>
<dbReference type="CDD" id="cd05403">
    <property type="entry name" value="NT_KNTase_like"/>
    <property type="match status" value="1"/>
</dbReference>
<organism evidence="2 3">
    <name type="scientific">Methanocella conradii (strain DSM 24694 / JCM 17849 / CGMCC 1.5162 / HZ254)</name>
    <dbReference type="NCBI Taxonomy" id="1041930"/>
    <lineage>
        <taxon>Archaea</taxon>
        <taxon>Methanobacteriati</taxon>
        <taxon>Methanobacteriota</taxon>
        <taxon>Stenosarchaea group</taxon>
        <taxon>Methanomicrobia</taxon>
        <taxon>Methanocellales</taxon>
        <taxon>Methanocellaceae</taxon>
        <taxon>Methanocella</taxon>
    </lineage>
</organism>
<reference evidence="2 3" key="1">
    <citation type="journal article" date="2012" name="J. Bacteriol.">
        <title>Complete genome sequence of a thermophilic methanogen, Methanocella conradii HZ254, isolated from Chinese rice field soil.</title>
        <authorList>
            <person name="Lu Z."/>
            <person name="Lu Y."/>
        </authorList>
    </citation>
    <scope>NUCLEOTIDE SEQUENCE [LARGE SCALE GENOMIC DNA]</scope>
    <source>
        <strain evidence="3">DSM 24694 / JCM 17849 / CGMCC 1.5162 / HZ254</strain>
    </source>
</reference>
<dbReference type="GO" id="GO:0003700">
    <property type="term" value="F:DNA-binding transcription factor activity"/>
    <property type="evidence" value="ECO:0007669"/>
    <property type="project" value="InterPro"/>
</dbReference>
<keyword evidence="3" id="KW-1185">Reference proteome</keyword>
<dbReference type="InterPro" id="IPR011991">
    <property type="entry name" value="ArsR-like_HTH"/>
</dbReference>
<dbReference type="InterPro" id="IPR036390">
    <property type="entry name" value="WH_DNA-bd_sf"/>
</dbReference>
<dbReference type="Proteomes" id="UP000005233">
    <property type="component" value="Chromosome"/>
</dbReference>
<evidence type="ECO:0000313" key="2">
    <source>
        <dbReference type="EMBL" id="AFC99952.1"/>
    </source>
</evidence>
<dbReference type="GeneID" id="11971325"/>
<dbReference type="PROSITE" id="PS50987">
    <property type="entry name" value="HTH_ARSR_2"/>
    <property type="match status" value="1"/>
</dbReference>
<dbReference type="SUPFAM" id="SSF46785">
    <property type="entry name" value="Winged helix' DNA-binding domain"/>
    <property type="match status" value="1"/>
</dbReference>
<proteinExistence type="predicted"/>
<accession>H8I8P8</accession>
<sequence>MIALFEKYVDMKILGLFLSNPNTSYHVKGIARKLGVSPASVSHAMKYFEDMGYVIKEEKGLAHIYQLNKEHPVVASLKKAYGIALVQSANPVEAFLSADPNIVSFALYGEYADGSFDEQSDIEFIAVAPSAIDKFSNTRKFSEVRKALEEKLGRPVSIFVATMSIWSAMKGANDPMYKRIMDNHVLIYGNGLEDPFVI</sequence>
<dbReference type="InterPro" id="IPR001845">
    <property type="entry name" value="HTH_ArsR_DNA-bd_dom"/>
</dbReference>
<dbReference type="STRING" id="1041930.Mtc_1199"/>
<dbReference type="Gene3D" id="3.30.460.10">
    <property type="entry name" value="Beta Polymerase, domain 2"/>
    <property type="match status" value="1"/>
</dbReference>